<evidence type="ECO:0000313" key="4">
    <source>
        <dbReference type="EMBL" id="GHE90595.1"/>
    </source>
</evidence>
<dbReference type="GO" id="GO:0016747">
    <property type="term" value="F:acyltransferase activity, transferring groups other than amino-acyl groups"/>
    <property type="evidence" value="ECO:0007669"/>
    <property type="project" value="InterPro"/>
</dbReference>
<dbReference type="RefSeq" id="WP_190139899.1">
    <property type="nucleotide sequence ID" value="NZ_BNBT01000169.1"/>
</dbReference>
<dbReference type="InterPro" id="IPR000182">
    <property type="entry name" value="GNAT_dom"/>
</dbReference>
<dbReference type="EMBL" id="BNBT01000169">
    <property type="protein sequence ID" value="GHE90595.1"/>
    <property type="molecule type" value="Genomic_DNA"/>
</dbReference>
<dbReference type="Gene3D" id="3.40.630.30">
    <property type="match status" value="1"/>
</dbReference>
<sequence>MTATEPSLDVERLTGEQLHALADALGELLVDAVEGGASVGFLAGLDRATAARWWRDRAPDVTAGRVATWVVRDGERLAGTVSLAYADKANARHRAEIVKLLVHRDARGGGLGRRLLARAEREAARSGVRLLLLDTQTDSPAASLYASAGWTPLGVVPDHAADPRGVLRPTTFFYKRLGEDGEPGA</sequence>
<dbReference type="SUPFAM" id="SSF55729">
    <property type="entry name" value="Acyl-CoA N-acyltransferases (Nat)"/>
    <property type="match status" value="1"/>
</dbReference>
<dbReference type="InterPro" id="IPR050832">
    <property type="entry name" value="Bact_Acetyltransf"/>
</dbReference>
<name>A0A919A7Y0_9ACTN</name>
<dbReference type="PROSITE" id="PS51186">
    <property type="entry name" value="GNAT"/>
    <property type="match status" value="1"/>
</dbReference>
<evidence type="ECO:0000259" key="3">
    <source>
        <dbReference type="PROSITE" id="PS51186"/>
    </source>
</evidence>
<accession>A0A919A7Y0</accession>
<keyword evidence="5" id="KW-1185">Reference proteome</keyword>
<evidence type="ECO:0000313" key="5">
    <source>
        <dbReference type="Proteomes" id="UP000608024"/>
    </source>
</evidence>
<keyword evidence="2" id="KW-0012">Acyltransferase</keyword>
<proteinExistence type="predicted"/>
<reference evidence="4" key="2">
    <citation type="submission" date="2020-09" db="EMBL/GenBank/DDBJ databases">
        <authorList>
            <person name="Sun Q."/>
            <person name="Ohkuma M."/>
        </authorList>
    </citation>
    <scope>NUCLEOTIDE SEQUENCE</scope>
    <source>
        <strain evidence="4">JCM 4784</strain>
    </source>
</reference>
<organism evidence="4 5">
    <name type="scientific">Streptomyces longispororuber</name>
    <dbReference type="NCBI Taxonomy" id="68230"/>
    <lineage>
        <taxon>Bacteria</taxon>
        <taxon>Bacillati</taxon>
        <taxon>Actinomycetota</taxon>
        <taxon>Actinomycetes</taxon>
        <taxon>Kitasatosporales</taxon>
        <taxon>Streptomycetaceae</taxon>
        <taxon>Streptomyces</taxon>
    </lineage>
</organism>
<evidence type="ECO:0000256" key="2">
    <source>
        <dbReference type="ARBA" id="ARBA00023315"/>
    </source>
</evidence>
<feature type="domain" description="N-acetyltransferase" evidence="3">
    <location>
        <begin position="8"/>
        <end position="179"/>
    </location>
</feature>
<reference evidence="4" key="1">
    <citation type="journal article" date="2014" name="Int. J. Syst. Evol. Microbiol.">
        <title>Complete genome sequence of Corynebacterium casei LMG S-19264T (=DSM 44701T), isolated from a smear-ripened cheese.</title>
        <authorList>
            <consortium name="US DOE Joint Genome Institute (JGI-PGF)"/>
            <person name="Walter F."/>
            <person name="Albersmeier A."/>
            <person name="Kalinowski J."/>
            <person name="Ruckert C."/>
        </authorList>
    </citation>
    <scope>NUCLEOTIDE SEQUENCE</scope>
    <source>
        <strain evidence="4">JCM 4784</strain>
    </source>
</reference>
<dbReference type="Proteomes" id="UP000608024">
    <property type="component" value="Unassembled WGS sequence"/>
</dbReference>
<keyword evidence="1" id="KW-0808">Transferase</keyword>
<dbReference type="AlphaFoldDB" id="A0A919A7Y0"/>
<dbReference type="Pfam" id="PF00583">
    <property type="entry name" value="Acetyltransf_1"/>
    <property type="match status" value="1"/>
</dbReference>
<gene>
    <name evidence="4" type="ORF">GCM10018785_66720</name>
</gene>
<comment type="caution">
    <text evidence="4">The sequence shown here is derived from an EMBL/GenBank/DDBJ whole genome shotgun (WGS) entry which is preliminary data.</text>
</comment>
<dbReference type="PANTHER" id="PTHR43877:SF2">
    <property type="entry name" value="AMINOALKYLPHOSPHONATE N-ACETYLTRANSFERASE-RELATED"/>
    <property type="match status" value="1"/>
</dbReference>
<evidence type="ECO:0000256" key="1">
    <source>
        <dbReference type="ARBA" id="ARBA00022679"/>
    </source>
</evidence>
<dbReference type="InterPro" id="IPR016181">
    <property type="entry name" value="Acyl_CoA_acyltransferase"/>
</dbReference>
<protein>
    <submittedName>
        <fullName evidence="4">N-acetyltransferase</fullName>
    </submittedName>
</protein>
<dbReference type="PANTHER" id="PTHR43877">
    <property type="entry name" value="AMINOALKYLPHOSPHONATE N-ACETYLTRANSFERASE-RELATED-RELATED"/>
    <property type="match status" value="1"/>
</dbReference>